<name>A0A1F7IL35_9BACT</name>
<evidence type="ECO:0000313" key="2">
    <source>
        <dbReference type="EMBL" id="OGK44075.1"/>
    </source>
</evidence>
<organism evidence="2 3">
    <name type="scientific">Candidatus Roizmanbacteria bacterium RIFCSPLOWO2_01_FULL_38_11</name>
    <dbReference type="NCBI Taxonomy" id="1802060"/>
    <lineage>
        <taxon>Bacteria</taxon>
        <taxon>Candidatus Roizmaniibacteriota</taxon>
    </lineage>
</organism>
<evidence type="ECO:0000313" key="3">
    <source>
        <dbReference type="Proteomes" id="UP000179072"/>
    </source>
</evidence>
<dbReference type="Proteomes" id="UP000179072">
    <property type="component" value="Unassembled WGS sequence"/>
</dbReference>
<keyword evidence="1" id="KW-0472">Membrane</keyword>
<evidence type="ECO:0000256" key="1">
    <source>
        <dbReference type="SAM" id="Phobius"/>
    </source>
</evidence>
<dbReference type="AlphaFoldDB" id="A0A1F7IL35"/>
<dbReference type="EMBL" id="MGAK01000025">
    <property type="protein sequence ID" value="OGK44075.1"/>
    <property type="molecule type" value="Genomic_DNA"/>
</dbReference>
<dbReference type="STRING" id="1802060.A2957_01270"/>
<gene>
    <name evidence="2" type="ORF">A2957_01270</name>
</gene>
<proteinExistence type="predicted"/>
<feature type="transmembrane region" description="Helical" evidence="1">
    <location>
        <begin position="47"/>
        <end position="71"/>
    </location>
</feature>
<accession>A0A1F7IL35</accession>
<protein>
    <submittedName>
        <fullName evidence="2">Uncharacterized protein</fullName>
    </submittedName>
</protein>
<sequence length="78" mass="9018">MTDKIYLNLKKYYKDVYSIPPNTLGNPILTKLYKICTYQLKNFPFKLVVPLSVLITILSFGLFGILIIRVVTILQFGF</sequence>
<keyword evidence="1" id="KW-0812">Transmembrane</keyword>
<keyword evidence="1" id="KW-1133">Transmembrane helix</keyword>
<comment type="caution">
    <text evidence="2">The sequence shown here is derived from an EMBL/GenBank/DDBJ whole genome shotgun (WGS) entry which is preliminary data.</text>
</comment>
<reference evidence="2 3" key="1">
    <citation type="journal article" date="2016" name="Nat. Commun.">
        <title>Thousands of microbial genomes shed light on interconnected biogeochemical processes in an aquifer system.</title>
        <authorList>
            <person name="Anantharaman K."/>
            <person name="Brown C.T."/>
            <person name="Hug L.A."/>
            <person name="Sharon I."/>
            <person name="Castelle C.J."/>
            <person name="Probst A.J."/>
            <person name="Thomas B.C."/>
            <person name="Singh A."/>
            <person name="Wilkins M.J."/>
            <person name="Karaoz U."/>
            <person name="Brodie E.L."/>
            <person name="Williams K.H."/>
            <person name="Hubbard S.S."/>
            <person name="Banfield J.F."/>
        </authorList>
    </citation>
    <scope>NUCLEOTIDE SEQUENCE [LARGE SCALE GENOMIC DNA]</scope>
</reference>